<feature type="transmembrane region" description="Helical" evidence="7">
    <location>
        <begin position="200"/>
        <end position="219"/>
    </location>
</feature>
<comment type="subcellular location">
    <subcellularLocation>
        <location evidence="1">Cell membrane</location>
        <topology evidence="1">Multi-pass membrane protein</topology>
    </subcellularLocation>
</comment>
<dbReference type="GO" id="GO:0015744">
    <property type="term" value="P:succinate transport"/>
    <property type="evidence" value="ECO:0007669"/>
    <property type="project" value="TreeGrafter"/>
</dbReference>
<feature type="domain" description="Threonine/serine exporter-like N-terminal" evidence="8">
    <location>
        <begin position="13"/>
        <end position="254"/>
    </location>
</feature>
<keyword evidence="2" id="KW-1003">Cell membrane</keyword>
<evidence type="ECO:0000313" key="13">
    <source>
        <dbReference type="Proteomes" id="UP000659061"/>
    </source>
</evidence>
<keyword evidence="5 7" id="KW-0472">Membrane</keyword>
<evidence type="ECO:0000313" key="10">
    <source>
        <dbReference type="EMBL" id="MBD1269640.1"/>
    </source>
</evidence>
<dbReference type="RefSeq" id="WP_179427572.1">
    <property type="nucleotide sequence ID" value="NZ_BAAAMP010000002.1"/>
</dbReference>
<feature type="domain" description="Threonine/Serine exporter ThrE" evidence="9">
    <location>
        <begin position="279"/>
        <end position="402"/>
    </location>
</feature>
<sequence>MSTSAPETLRIMDLALRAGEMLLSNGAGTADVSATMSSIARHLGLRGTYVDVTHIMLTMVHDQQLDEPPLILRRNVVRRETDFEDVTAIDRLVSDLLNDELGLDEARSRLAAIATSGHARPRWVVIAAAGAVGAGVALMLGGGVLVTAIAFLAAVVIEVVRRPLEVRRLPDFYIQVVGGLCASLIAVSAAALQVPSPPSLVIAANIVVLLAGLGLMGAIQDALTGYQLTAVARLLEVVLATGGIVAGVSGGLMVGRMLGVDLGSGTSWPDLSHLPFVTIGAAVAAAGFAVQSYAPWTSVPVIAAIGAGAGAFSSAMFQNGLDRPWAAGMAAFLIGVVSYPASRGLRIPALVMVVPAIVPLLPGLTIYRSLAQLAEESLSGIFAGITAMAVAVALAAGVILGEYAAQPLGRETKRLERRLSGPRLVGPFRAKSKRK</sequence>
<dbReference type="Proteomes" id="UP000587211">
    <property type="component" value="Unassembled WGS sequence"/>
</dbReference>
<organism evidence="10 13">
    <name type="scientific">Aeromicrobium tamlense</name>
    <dbReference type="NCBI Taxonomy" id="375541"/>
    <lineage>
        <taxon>Bacteria</taxon>
        <taxon>Bacillati</taxon>
        <taxon>Actinomycetota</taxon>
        <taxon>Actinomycetes</taxon>
        <taxon>Propionibacteriales</taxon>
        <taxon>Nocardioidaceae</taxon>
        <taxon>Aeromicrobium</taxon>
    </lineage>
</organism>
<dbReference type="InterPro" id="IPR024528">
    <property type="entry name" value="ThrE_2"/>
</dbReference>
<evidence type="ECO:0000256" key="2">
    <source>
        <dbReference type="ARBA" id="ARBA00022475"/>
    </source>
</evidence>
<dbReference type="AlphaFoldDB" id="A0A8I0FT14"/>
<keyword evidence="3 7" id="KW-0812">Transmembrane</keyword>
<dbReference type="GO" id="GO:0005886">
    <property type="term" value="C:plasma membrane"/>
    <property type="evidence" value="ECO:0007669"/>
    <property type="project" value="UniProtKB-SubCell"/>
</dbReference>
<dbReference type="PANTHER" id="PTHR34390">
    <property type="entry name" value="UPF0442 PROTEIN YJJB-RELATED"/>
    <property type="match status" value="1"/>
</dbReference>
<dbReference type="GO" id="GO:0022857">
    <property type="term" value="F:transmembrane transporter activity"/>
    <property type="evidence" value="ECO:0007669"/>
    <property type="project" value="InterPro"/>
</dbReference>
<dbReference type="PANTHER" id="PTHR34390:SF2">
    <property type="entry name" value="SUCCINATE TRANSPORTER SUBUNIT YJJP-RELATED"/>
    <property type="match status" value="1"/>
</dbReference>
<feature type="transmembrane region" description="Helical" evidence="7">
    <location>
        <begin position="274"/>
        <end position="294"/>
    </location>
</feature>
<dbReference type="InterPro" id="IPR050539">
    <property type="entry name" value="ThrE_Dicarb/AminoAcid_Exp"/>
</dbReference>
<evidence type="ECO:0000256" key="1">
    <source>
        <dbReference type="ARBA" id="ARBA00004651"/>
    </source>
</evidence>
<gene>
    <name evidence="11" type="ORF">BJ975_003080</name>
    <name evidence="10" type="ORF">IDH50_05325</name>
</gene>
<dbReference type="InterPro" id="IPR010619">
    <property type="entry name" value="ThrE-like_N"/>
</dbReference>
<accession>A0A8I0FT14</accession>
<feature type="transmembrane region" description="Helical" evidence="7">
    <location>
        <begin position="231"/>
        <end position="254"/>
    </location>
</feature>
<evidence type="ECO:0000259" key="8">
    <source>
        <dbReference type="Pfam" id="PF06738"/>
    </source>
</evidence>
<feature type="transmembrane region" description="Helical" evidence="7">
    <location>
        <begin position="349"/>
        <end position="369"/>
    </location>
</feature>
<feature type="transmembrane region" description="Helical" evidence="7">
    <location>
        <begin position="172"/>
        <end position="194"/>
    </location>
</feature>
<protein>
    <submittedName>
        <fullName evidence="10">Threonine/serine exporter family protein</fullName>
    </submittedName>
    <submittedName>
        <fullName evidence="11">Uncharacterized membrane protein YjjP (DUF1212 family)</fullName>
    </submittedName>
</protein>
<proteinExistence type="inferred from homology"/>
<dbReference type="Pfam" id="PF12821">
    <property type="entry name" value="ThrE_2"/>
    <property type="match status" value="1"/>
</dbReference>
<evidence type="ECO:0000259" key="9">
    <source>
        <dbReference type="Pfam" id="PF12821"/>
    </source>
</evidence>
<dbReference type="Pfam" id="PF06738">
    <property type="entry name" value="ThrE"/>
    <property type="match status" value="1"/>
</dbReference>
<dbReference type="EMBL" id="JACWMT010000001">
    <property type="protein sequence ID" value="MBD1269640.1"/>
    <property type="molecule type" value="Genomic_DNA"/>
</dbReference>
<evidence type="ECO:0000313" key="11">
    <source>
        <dbReference type="EMBL" id="NYI39705.1"/>
    </source>
</evidence>
<dbReference type="Proteomes" id="UP000659061">
    <property type="component" value="Unassembled WGS sequence"/>
</dbReference>
<evidence type="ECO:0000256" key="3">
    <source>
        <dbReference type="ARBA" id="ARBA00022692"/>
    </source>
</evidence>
<keyword evidence="4 7" id="KW-1133">Transmembrane helix</keyword>
<dbReference type="EMBL" id="JACBZN010000001">
    <property type="protein sequence ID" value="NYI39705.1"/>
    <property type="molecule type" value="Genomic_DNA"/>
</dbReference>
<evidence type="ECO:0000313" key="12">
    <source>
        <dbReference type="Proteomes" id="UP000587211"/>
    </source>
</evidence>
<evidence type="ECO:0000256" key="5">
    <source>
        <dbReference type="ARBA" id="ARBA00023136"/>
    </source>
</evidence>
<feature type="transmembrane region" description="Helical" evidence="7">
    <location>
        <begin position="324"/>
        <end position="342"/>
    </location>
</feature>
<evidence type="ECO:0000256" key="4">
    <source>
        <dbReference type="ARBA" id="ARBA00022989"/>
    </source>
</evidence>
<keyword evidence="12" id="KW-1185">Reference proteome</keyword>
<comment type="caution">
    <text evidence="10">The sequence shown here is derived from an EMBL/GenBank/DDBJ whole genome shotgun (WGS) entry which is preliminary data.</text>
</comment>
<evidence type="ECO:0000256" key="7">
    <source>
        <dbReference type="SAM" id="Phobius"/>
    </source>
</evidence>
<feature type="transmembrane region" description="Helical" evidence="7">
    <location>
        <begin position="136"/>
        <end position="160"/>
    </location>
</feature>
<evidence type="ECO:0000256" key="6">
    <source>
        <dbReference type="ARBA" id="ARBA00034125"/>
    </source>
</evidence>
<feature type="transmembrane region" description="Helical" evidence="7">
    <location>
        <begin position="381"/>
        <end position="405"/>
    </location>
</feature>
<reference evidence="10" key="2">
    <citation type="submission" date="2020-09" db="EMBL/GenBank/DDBJ databases">
        <title>Novel species in genus Aeromicrobium.</title>
        <authorList>
            <person name="Zhang G."/>
        </authorList>
    </citation>
    <scope>NUCLEOTIDE SEQUENCE</scope>
    <source>
        <strain evidence="10">SSW1-57</strain>
    </source>
</reference>
<name>A0A8I0FT14_9ACTN</name>
<comment type="similarity">
    <text evidence="6">Belongs to the ThrE exporter (TC 2.A.79) family.</text>
</comment>
<reference evidence="11 12" key="1">
    <citation type="submission" date="2020-07" db="EMBL/GenBank/DDBJ databases">
        <title>Sequencing the genomes of 1000 actinobacteria strains.</title>
        <authorList>
            <person name="Klenk H.-P."/>
        </authorList>
    </citation>
    <scope>NUCLEOTIDE SEQUENCE [LARGE SCALE GENOMIC DNA]</scope>
    <source>
        <strain evidence="11 12">DSM 19087</strain>
    </source>
</reference>